<dbReference type="SUPFAM" id="SSF52540">
    <property type="entry name" value="P-loop containing nucleoside triphosphate hydrolases"/>
    <property type="match status" value="1"/>
</dbReference>
<evidence type="ECO:0000313" key="2">
    <source>
        <dbReference type="Proteomes" id="UP000017127"/>
    </source>
</evidence>
<dbReference type="Pfam" id="PF13469">
    <property type="entry name" value="Sulfotransfer_3"/>
    <property type="match status" value="1"/>
</dbReference>
<gene>
    <name evidence="1" type="ORF">M595_1767</name>
</gene>
<keyword evidence="2" id="KW-1185">Reference proteome</keyword>
<reference evidence="1 2" key="1">
    <citation type="journal article" date="2013" name="Front. Microbiol.">
        <title>Comparative genomic analyses of the cyanobacterium, Lyngbya aestuarii BL J, a powerful hydrogen producer.</title>
        <authorList>
            <person name="Kothari A."/>
            <person name="Vaughn M."/>
            <person name="Garcia-Pichel F."/>
        </authorList>
    </citation>
    <scope>NUCLEOTIDE SEQUENCE [LARGE SCALE GENOMIC DNA]</scope>
    <source>
        <strain evidence="1 2">BL J</strain>
    </source>
</reference>
<dbReference type="Proteomes" id="UP000017127">
    <property type="component" value="Unassembled WGS sequence"/>
</dbReference>
<dbReference type="InterPro" id="IPR027417">
    <property type="entry name" value="P-loop_NTPase"/>
</dbReference>
<proteinExistence type="predicted"/>
<keyword evidence="1" id="KW-0808">Transferase</keyword>
<dbReference type="AlphaFoldDB" id="U7QPI5"/>
<name>U7QPI5_9CYAN</name>
<organism evidence="1 2">
    <name type="scientific">Lyngbya aestuarii BL J</name>
    <dbReference type="NCBI Taxonomy" id="1348334"/>
    <lineage>
        <taxon>Bacteria</taxon>
        <taxon>Bacillati</taxon>
        <taxon>Cyanobacteriota</taxon>
        <taxon>Cyanophyceae</taxon>
        <taxon>Oscillatoriophycideae</taxon>
        <taxon>Oscillatoriales</taxon>
        <taxon>Microcoleaceae</taxon>
        <taxon>Lyngbya</taxon>
    </lineage>
</organism>
<comment type="caution">
    <text evidence="1">The sequence shown here is derived from an EMBL/GenBank/DDBJ whole genome shotgun (WGS) entry which is preliminary data.</text>
</comment>
<evidence type="ECO:0000313" key="1">
    <source>
        <dbReference type="EMBL" id="ERT08316.1"/>
    </source>
</evidence>
<dbReference type="GO" id="GO:0016740">
    <property type="term" value="F:transferase activity"/>
    <property type="evidence" value="ECO:0007669"/>
    <property type="project" value="UniProtKB-KW"/>
</dbReference>
<accession>U7QPI5</accession>
<protein>
    <submittedName>
        <fullName evidence="1">Sulfotransferase family protein</fullName>
    </submittedName>
</protein>
<sequence length="256" mass="29627">MKNHLKTMEKAESHSPIIIVTGMHRSGTSLTASLLQRLGVNIGKRLVGANYGNVKGHFENVDFVEFHKGVLHDHNIDELGCTFQSNIYLNSQQIEQAESLIQNNQYSQHPWGWKDPRTTLFLNFWQEMLPPAHFIFVYRSPWEVVDSLYRRSTDLTLIKSPELAVKMWMYYNKKVLDFYQENHKQSLLVNVYKVGTKPQEFIQAINTKFNLDLPTPPEDNFDPTLLVDNILATPRPQLIKQCFPDSSDLFTTRSIS</sequence>
<dbReference type="Gene3D" id="3.40.50.300">
    <property type="entry name" value="P-loop containing nucleotide triphosphate hydrolases"/>
    <property type="match status" value="1"/>
</dbReference>
<dbReference type="EMBL" id="AUZM01000012">
    <property type="protein sequence ID" value="ERT08316.1"/>
    <property type="molecule type" value="Genomic_DNA"/>
</dbReference>